<keyword evidence="1" id="KW-1133">Transmembrane helix</keyword>
<keyword evidence="1" id="KW-0812">Transmembrane</keyword>
<protein>
    <recommendedName>
        <fullName evidence="3">DUF2149 domain-containing protein</fullName>
    </recommendedName>
</protein>
<organism evidence="2">
    <name type="scientific">uncultured Solirubrobacteraceae bacterium</name>
    <dbReference type="NCBI Taxonomy" id="1162706"/>
    <lineage>
        <taxon>Bacteria</taxon>
        <taxon>Bacillati</taxon>
        <taxon>Actinomycetota</taxon>
        <taxon>Thermoleophilia</taxon>
        <taxon>Solirubrobacterales</taxon>
        <taxon>Solirubrobacteraceae</taxon>
        <taxon>environmental samples</taxon>
    </lineage>
</organism>
<dbReference type="Pfam" id="PF09919">
    <property type="entry name" value="DUF2149"/>
    <property type="match status" value="1"/>
</dbReference>
<proteinExistence type="predicted"/>
<gene>
    <name evidence="2" type="ORF">AVDCRST_MAG53-2270</name>
</gene>
<evidence type="ECO:0008006" key="3">
    <source>
        <dbReference type="Google" id="ProtNLM"/>
    </source>
</evidence>
<accession>A0A6J4SG98</accession>
<sequence>MRVTPRAQLHSDRSGDPLDGLVNMFDIGLVLAVAFLLAALKSADLTELLTEKDVTVVRKTAAGQTIVVKRGDQVRTLKLSDAEASGTGSRLGSVFRLADGRLVYVTGR</sequence>
<dbReference type="EMBL" id="CADCVR010000058">
    <property type="protein sequence ID" value="CAA9498601.1"/>
    <property type="molecule type" value="Genomic_DNA"/>
</dbReference>
<dbReference type="AlphaFoldDB" id="A0A6J4SG98"/>
<evidence type="ECO:0000313" key="2">
    <source>
        <dbReference type="EMBL" id="CAA9498601.1"/>
    </source>
</evidence>
<keyword evidence="1" id="KW-0472">Membrane</keyword>
<evidence type="ECO:0000256" key="1">
    <source>
        <dbReference type="SAM" id="Phobius"/>
    </source>
</evidence>
<name>A0A6J4SG98_9ACTN</name>
<dbReference type="InterPro" id="IPR018676">
    <property type="entry name" value="DUF2149"/>
</dbReference>
<feature type="transmembrane region" description="Helical" evidence="1">
    <location>
        <begin position="20"/>
        <end position="40"/>
    </location>
</feature>
<reference evidence="2" key="1">
    <citation type="submission" date="2020-02" db="EMBL/GenBank/DDBJ databases">
        <authorList>
            <person name="Meier V. D."/>
        </authorList>
    </citation>
    <scope>NUCLEOTIDE SEQUENCE</scope>
    <source>
        <strain evidence="2">AVDCRST_MAG53</strain>
    </source>
</reference>